<proteinExistence type="predicted"/>
<dbReference type="InterPro" id="IPR011992">
    <property type="entry name" value="EF-hand-dom_pair"/>
</dbReference>
<evidence type="ECO:0000256" key="1">
    <source>
        <dbReference type="ARBA" id="ARBA00022837"/>
    </source>
</evidence>
<dbReference type="SMART" id="SM00054">
    <property type="entry name" value="EFh"/>
    <property type="match status" value="1"/>
</dbReference>
<keyword evidence="1" id="KW-0106">Calcium</keyword>
<organism evidence="4 5">
    <name type="scientific">Nepenthes gracilis</name>
    <name type="common">Slender pitcher plant</name>
    <dbReference type="NCBI Taxonomy" id="150966"/>
    <lineage>
        <taxon>Eukaryota</taxon>
        <taxon>Viridiplantae</taxon>
        <taxon>Streptophyta</taxon>
        <taxon>Embryophyta</taxon>
        <taxon>Tracheophyta</taxon>
        <taxon>Spermatophyta</taxon>
        <taxon>Magnoliopsida</taxon>
        <taxon>eudicotyledons</taxon>
        <taxon>Gunneridae</taxon>
        <taxon>Pentapetalae</taxon>
        <taxon>Caryophyllales</taxon>
        <taxon>Nepenthaceae</taxon>
        <taxon>Nepenthes</taxon>
    </lineage>
</organism>
<evidence type="ECO:0000256" key="2">
    <source>
        <dbReference type="SAM" id="MobiDB-lite"/>
    </source>
</evidence>
<dbReference type="InterPro" id="IPR002048">
    <property type="entry name" value="EF_hand_dom"/>
</dbReference>
<dbReference type="EMBL" id="BSYO01000023">
    <property type="protein sequence ID" value="GMH21664.1"/>
    <property type="molecule type" value="Genomic_DNA"/>
</dbReference>
<dbReference type="InterPro" id="IPR018247">
    <property type="entry name" value="EF_Hand_1_Ca_BS"/>
</dbReference>
<accession>A0AAD3T376</accession>
<dbReference type="SUPFAM" id="SSF47473">
    <property type="entry name" value="EF-hand"/>
    <property type="match status" value="1"/>
</dbReference>
<feature type="compositionally biased region" description="Acidic residues" evidence="2">
    <location>
        <begin position="76"/>
        <end position="104"/>
    </location>
</feature>
<evidence type="ECO:0000313" key="5">
    <source>
        <dbReference type="Proteomes" id="UP001279734"/>
    </source>
</evidence>
<evidence type="ECO:0000259" key="3">
    <source>
        <dbReference type="PROSITE" id="PS50222"/>
    </source>
</evidence>
<dbReference type="GO" id="GO:0005509">
    <property type="term" value="F:calcium ion binding"/>
    <property type="evidence" value="ECO:0007669"/>
    <property type="project" value="InterPro"/>
</dbReference>
<dbReference type="Gene3D" id="1.10.238.10">
    <property type="entry name" value="EF-hand"/>
    <property type="match status" value="1"/>
</dbReference>
<feature type="compositionally biased region" description="Polar residues" evidence="2">
    <location>
        <begin position="163"/>
        <end position="178"/>
    </location>
</feature>
<protein>
    <recommendedName>
        <fullName evidence="3">EF-hand domain-containing protein</fullName>
    </recommendedName>
</protein>
<feature type="region of interest" description="Disordered" evidence="2">
    <location>
        <begin position="1"/>
        <end position="40"/>
    </location>
</feature>
<feature type="region of interest" description="Disordered" evidence="2">
    <location>
        <begin position="64"/>
        <end position="140"/>
    </location>
</feature>
<keyword evidence="5" id="KW-1185">Reference proteome</keyword>
<dbReference type="Pfam" id="PF13499">
    <property type="entry name" value="EF-hand_7"/>
    <property type="match status" value="1"/>
</dbReference>
<comment type="caution">
    <text evidence="4">The sequence shown here is derived from an EMBL/GenBank/DDBJ whole genome shotgun (WGS) entry which is preliminary data.</text>
</comment>
<dbReference type="Proteomes" id="UP001279734">
    <property type="component" value="Unassembled WGS sequence"/>
</dbReference>
<sequence length="285" mass="32204">MKKKVPSESENSDKSVSSEENDAPDNGGATEYEKQRMRRIQENKARMEALGLCKMASRVEIICRRDRKGKGKVKSEEDDDYEPDENDDNGDEELSSSSQEFDEYEQVKNGGKSKSRSGRVKKKPRPKKVSSQNIDNPDFMDEDKALMQAIALSLEDSKDVSNAGPSCNSNSQAVNSTARKGHDHLQGDAERRKRRKSASTRVQMTEDDVLIHFCQFDEVGKGSIKLRDLQRMAAAHDFTWTDKELADMIRCFDSDHDGKLSLGDFRSIVSRCGMLRVLDDGRWPK</sequence>
<feature type="domain" description="EF-hand" evidence="3">
    <location>
        <begin position="240"/>
        <end position="275"/>
    </location>
</feature>
<feature type="compositionally biased region" description="Basic and acidic residues" evidence="2">
    <location>
        <begin position="31"/>
        <end position="40"/>
    </location>
</feature>
<name>A0AAD3T376_NEPGR</name>
<feature type="compositionally biased region" description="Basic and acidic residues" evidence="2">
    <location>
        <begin position="1"/>
        <end position="17"/>
    </location>
</feature>
<dbReference type="AlphaFoldDB" id="A0AAD3T376"/>
<feature type="compositionally biased region" description="Basic residues" evidence="2">
    <location>
        <begin position="111"/>
        <end position="128"/>
    </location>
</feature>
<gene>
    <name evidence="4" type="ORF">Nepgr_023506</name>
</gene>
<dbReference type="PROSITE" id="PS50222">
    <property type="entry name" value="EF_HAND_2"/>
    <property type="match status" value="1"/>
</dbReference>
<dbReference type="PROSITE" id="PS00018">
    <property type="entry name" value="EF_HAND_1"/>
    <property type="match status" value="1"/>
</dbReference>
<reference evidence="4" key="1">
    <citation type="submission" date="2023-05" db="EMBL/GenBank/DDBJ databases">
        <title>Nepenthes gracilis genome sequencing.</title>
        <authorList>
            <person name="Fukushima K."/>
        </authorList>
    </citation>
    <scope>NUCLEOTIDE SEQUENCE</scope>
    <source>
        <strain evidence="4">SING2019-196</strain>
    </source>
</reference>
<feature type="region of interest" description="Disordered" evidence="2">
    <location>
        <begin position="157"/>
        <end position="201"/>
    </location>
</feature>
<evidence type="ECO:0000313" key="4">
    <source>
        <dbReference type="EMBL" id="GMH21664.1"/>
    </source>
</evidence>